<feature type="region of interest" description="Disordered" evidence="1">
    <location>
        <begin position="280"/>
        <end position="320"/>
    </location>
</feature>
<evidence type="ECO:0000256" key="1">
    <source>
        <dbReference type="SAM" id="MobiDB-lite"/>
    </source>
</evidence>
<feature type="region of interest" description="Disordered" evidence="1">
    <location>
        <begin position="111"/>
        <end position="130"/>
    </location>
</feature>
<dbReference type="AlphaFoldDB" id="A0A8S9QUF0"/>
<reference evidence="2" key="1">
    <citation type="submission" date="2019-12" db="EMBL/GenBank/DDBJ databases">
        <title>Genome sequencing and annotation of Brassica cretica.</title>
        <authorList>
            <person name="Studholme D.J."/>
            <person name="Sarris P."/>
        </authorList>
    </citation>
    <scope>NUCLEOTIDE SEQUENCE</scope>
    <source>
        <strain evidence="2">PFS-109/04</strain>
        <tissue evidence="2">Leaf</tissue>
    </source>
</reference>
<feature type="region of interest" description="Disordered" evidence="1">
    <location>
        <begin position="1"/>
        <end position="85"/>
    </location>
</feature>
<feature type="compositionally biased region" description="Basic residues" evidence="1">
    <location>
        <begin position="218"/>
        <end position="232"/>
    </location>
</feature>
<feature type="compositionally biased region" description="Basic and acidic residues" evidence="1">
    <location>
        <begin position="26"/>
        <end position="40"/>
    </location>
</feature>
<protein>
    <submittedName>
        <fullName evidence="2">Uncharacterized protein</fullName>
    </submittedName>
</protein>
<dbReference type="EMBL" id="QGKX02001290">
    <property type="protein sequence ID" value="KAF3541864.1"/>
    <property type="molecule type" value="Genomic_DNA"/>
</dbReference>
<organism evidence="2 3">
    <name type="scientific">Brassica cretica</name>
    <name type="common">Mustard</name>
    <dbReference type="NCBI Taxonomy" id="69181"/>
    <lineage>
        <taxon>Eukaryota</taxon>
        <taxon>Viridiplantae</taxon>
        <taxon>Streptophyta</taxon>
        <taxon>Embryophyta</taxon>
        <taxon>Tracheophyta</taxon>
        <taxon>Spermatophyta</taxon>
        <taxon>Magnoliopsida</taxon>
        <taxon>eudicotyledons</taxon>
        <taxon>Gunneridae</taxon>
        <taxon>Pentapetalae</taxon>
        <taxon>rosids</taxon>
        <taxon>malvids</taxon>
        <taxon>Brassicales</taxon>
        <taxon>Brassicaceae</taxon>
        <taxon>Brassiceae</taxon>
        <taxon>Brassica</taxon>
    </lineage>
</organism>
<proteinExistence type="predicted"/>
<sequence>MTPTPNYPQRPFLFFFKRERKKERKKERERESERERERERERKKRKGDSSPELVAGATVCRDHVQLVTPDQHPRPSSCSSRRDEAVAADRAAIGARISPHAPLEVSPLRAREVHAPPPSPPVTDTCDSPATRPSQLKTDCCMPDCMRLWPTLVDRLSCSLERAASVHLARTIVCCLSTLGGDLKGRARISIRGFGGFATITLGMSAYDLNSGTNPLKKERKKERERGRRGREKAHLSSSPEQPCAVITFSSSPPINTLDEAVAADRAAIGARMSPYAPQEVSPLRAREVHAPPPSPPVTDTGDSPATWSTRPSQLSESTRLTRLTDRRSDSKFRSDFRFGVHLRSWSSYIPLLIIAKLGLFLFGDGYRNGLLYAGLYEVMANFSQPVEL</sequence>
<feature type="region of interest" description="Disordered" evidence="1">
    <location>
        <begin position="208"/>
        <end position="246"/>
    </location>
</feature>
<feature type="compositionally biased region" description="Polar residues" evidence="1">
    <location>
        <begin position="301"/>
        <end position="314"/>
    </location>
</feature>
<evidence type="ECO:0000313" key="3">
    <source>
        <dbReference type="Proteomes" id="UP000712600"/>
    </source>
</evidence>
<dbReference type="Proteomes" id="UP000712600">
    <property type="component" value="Unassembled WGS sequence"/>
</dbReference>
<evidence type="ECO:0000313" key="2">
    <source>
        <dbReference type="EMBL" id="KAF3541864.1"/>
    </source>
</evidence>
<gene>
    <name evidence="2" type="ORF">F2Q69_00019932</name>
</gene>
<name>A0A8S9QUF0_BRACR</name>
<accession>A0A8S9QUF0</accession>
<comment type="caution">
    <text evidence="2">The sequence shown here is derived from an EMBL/GenBank/DDBJ whole genome shotgun (WGS) entry which is preliminary data.</text>
</comment>